<dbReference type="AlphaFoldDB" id="A0A1Q9E4V9"/>
<dbReference type="Proteomes" id="UP000186817">
    <property type="component" value="Unassembled WGS sequence"/>
</dbReference>
<name>A0A1Q9E4V9_SYMMI</name>
<gene>
    <name evidence="2" type="ORF">AK812_SmicGene14703</name>
</gene>
<proteinExistence type="predicted"/>
<evidence type="ECO:0000313" key="3">
    <source>
        <dbReference type="Proteomes" id="UP000186817"/>
    </source>
</evidence>
<keyword evidence="1" id="KW-1133">Transmembrane helix</keyword>
<keyword evidence="1" id="KW-0472">Membrane</keyword>
<comment type="caution">
    <text evidence="2">The sequence shown here is derived from an EMBL/GenBank/DDBJ whole genome shotgun (WGS) entry which is preliminary data.</text>
</comment>
<evidence type="ECO:0000256" key="1">
    <source>
        <dbReference type="SAM" id="Phobius"/>
    </source>
</evidence>
<keyword evidence="1" id="KW-0812">Transmembrane</keyword>
<reference evidence="2 3" key="1">
    <citation type="submission" date="2016-02" db="EMBL/GenBank/DDBJ databases">
        <title>Genome analysis of coral dinoflagellate symbionts highlights evolutionary adaptations to a symbiotic lifestyle.</title>
        <authorList>
            <person name="Aranda M."/>
            <person name="Li Y."/>
            <person name="Liew Y.J."/>
            <person name="Baumgarten S."/>
            <person name="Simakov O."/>
            <person name="Wilson M."/>
            <person name="Piel J."/>
            <person name="Ashoor H."/>
            <person name="Bougouffa S."/>
            <person name="Bajic V.B."/>
            <person name="Ryu T."/>
            <person name="Ravasi T."/>
            <person name="Bayer T."/>
            <person name="Micklem G."/>
            <person name="Kim H."/>
            <person name="Bhak J."/>
            <person name="Lajeunesse T.C."/>
            <person name="Voolstra C.R."/>
        </authorList>
    </citation>
    <scope>NUCLEOTIDE SEQUENCE [LARGE SCALE GENOMIC DNA]</scope>
    <source>
        <strain evidence="2 3">CCMP2467</strain>
    </source>
</reference>
<dbReference type="EMBL" id="LSRX01000264">
    <property type="protein sequence ID" value="OLQ02446.1"/>
    <property type="molecule type" value="Genomic_DNA"/>
</dbReference>
<protein>
    <submittedName>
        <fullName evidence="2">Uncharacterized protein</fullName>
    </submittedName>
</protein>
<evidence type="ECO:0000313" key="2">
    <source>
        <dbReference type="EMBL" id="OLQ02446.1"/>
    </source>
</evidence>
<sequence length="116" mass="12516">MRSTLLLHLDTESNTSDDPFATFARTSPANAALIPWLRVEEGAVLEQMLELLCSVHGSGPETRLQLGFIPQLSLAALMILAAIVLTARVCVSLCTRLVSRMSPPSSHGASKQDKKD</sequence>
<organism evidence="2 3">
    <name type="scientific">Symbiodinium microadriaticum</name>
    <name type="common">Dinoflagellate</name>
    <name type="synonym">Zooxanthella microadriatica</name>
    <dbReference type="NCBI Taxonomy" id="2951"/>
    <lineage>
        <taxon>Eukaryota</taxon>
        <taxon>Sar</taxon>
        <taxon>Alveolata</taxon>
        <taxon>Dinophyceae</taxon>
        <taxon>Suessiales</taxon>
        <taxon>Symbiodiniaceae</taxon>
        <taxon>Symbiodinium</taxon>
    </lineage>
</organism>
<feature type="transmembrane region" description="Helical" evidence="1">
    <location>
        <begin position="68"/>
        <end position="91"/>
    </location>
</feature>
<accession>A0A1Q9E4V9</accession>
<keyword evidence="3" id="KW-1185">Reference proteome</keyword>